<dbReference type="AlphaFoldDB" id="A0A1C7N334"/>
<dbReference type="InterPro" id="IPR034085">
    <property type="entry name" value="TOG"/>
</dbReference>
<dbReference type="GO" id="GO:0005881">
    <property type="term" value="C:cytoplasmic microtubule"/>
    <property type="evidence" value="ECO:0007669"/>
    <property type="project" value="TreeGrafter"/>
</dbReference>
<dbReference type="GO" id="GO:0005819">
    <property type="term" value="C:spindle"/>
    <property type="evidence" value="ECO:0007669"/>
    <property type="project" value="UniProtKB-SubCell"/>
</dbReference>
<dbReference type="PANTHER" id="PTHR21567:SF9">
    <property type="entry name" value="CLIP-ASSOCIATING PROTEIN"/>
    <property type="match status" value="1"/>
</dbReference>
<dbReference type="STRING" id="101091.A0A1C7N334"/>
<dbReference type="GO" id="GO:0008017">
    <property type="term" value="F:microtubule binding"/>
    <property type="evidence" value="ECO:0007669"/>
    <property type="project" value="TreeGrafter"/>
</dbReference>
<evidence type="ECO:0000256" key="2">
    <source>
        <dbReference type="ARBA" id="ARBA00009549"/>
    </source>
</evidence>
<dbReference type="Proteomes" id="UP000093000">
    <property type="component" value="Unassembled WGS sequence"/>
</dbReference>
<comment type="similarity">
    <text evidence="2">Belongs to the CLASP family.</text>
</comment>
<reference evidence="8 9" key="1">
    <citation type="submission" date="2016-03" db="EMBL/GenBank/DDBJ databases">
        <title>Choanephora cucurbitarum.</title>
        <authorList>
            <person name="Min B."/>
            <person name="Park H."/>
            <person name="Park J.-H."/>
            <person name="Shin H.-D."/>
            <person name="Choi I.-G."/>
        </authorList>
    </citation>
    <scope>NUCLEOTIDE SEQUENCE [LARGE SCALE GENOMIC DNA]</scope>
    <source>
        <strain evidence="8 9">KUS-F28377</strain>
    </source>
</reference>
<dbReference type="SUPFAM" id="SSF48371">
    <property type="entry name" value="ARM repeat"/>
    <property type="match status" value="1"/>
</dbReference>
<feature type="compositionally biased region" description="Low complexity" evidence="6">
    <location>
        <begin position="267"/>
        <end position="292"/>
    </location>
</feature>
<evidence type="ECO:0000256" key="5">
    <source>
        <dbReference type="ARBA" id="ARBA00022776"/>
    </source>
</evidence>
<dbReference type="InterPro" id="IPR011989">
    <property type="entry name" value="ARM-like"/>
</dbReference>
<comment type="subcellular location">
    <subcellularLocation>
        <location evidence="1">Cytoplasm</location>
        <location evidence="1">Cytoskeleton</location>
        <location evidence="1">Spindle</location>
    </subcellularLocation>
</comment>
<accession>A0A1C7N334</accession>
<dbReference type="GO" id="GO:0000278">
    <property type="term" value="P:mitotic cell cycle"/>
    <property type="evidence" value="ECO:0007669"/>
    <property type="project" value="UniProtKB-ARBA"/>
</dbReference>
<dbReference type="EMBL" id="LUGH01000666">
    <property type="protein sequence ID" value="OBZ83418.1"/>
    <property type="molecule type" value="Genomic_DNA"/>
</dbReference>
<protein>
    <submittedName>
        <fullName evidence="8">Protein STU1</fullName>
    </submittedName>
</protein>
<dbReference type="GO" id="GO:0051301">
    <property type="term" value="P:cell division"/>
    <property type="evidence" value="ECO:0007669"/>
    <property type="project" value="UniProtKB-KW"/>
</dbReference>
<dbReference type="Pfam" id="PF12348">
    <property type="entry name" value="CLASP_N"/>
    <property type="match status" value="1"/>
</dbReference>
<keyword evidence="4" id="KW-0493">Microtubule</keyword>
<evidence type="ECO:0000256" key="3">
    <source>
        <dbReference type="ARBA" id="ARBA00022618"/>
    </source>
</evidence>
<keyword evidence="5" id="KW-0131">Cell cycle</keyword>
<evidence type="ECO:0000259" key="7">
    <source>
        <dbReference type="SMART" id="SM01349"/>
    </source>
</evidence>
<dbReference type="PANTHER" id="PTHR21567">
    <property type="entry name" value="CLASP"/>
    <property type="match status" value="1"/>
</dbReference>
<organism evidence="8 9">
    <name type="scientific">Choanephora cucurbitarum</name>
    <dbReference type="NCBI Taxonomy" id="101091"/>
    <lineage>
        <taxon>Eukaryota</taxon>
        <taxon>Fungi</taxon>
        <taxon>Fungi incertae sedis</taxon>
        <taxon>Mucoromycota</taxon>
        <taxon>Mucoromycotina</taxon>
        <taxon>Mucoromycetes</taxon>
        <taxon>Mucorales</taxon>
        <taxon>Mucorineae</taxon>
        <taxon>Choanephoraceae</taxon>
        <taxon>Choanephoroideae</taxon>
        <taxon>Choanephora</taxon>
    </lineage>
</organism>
<dbReference type="InterPro" id="IPR024395">
    <property type="entry name" value="CLASP_N_dom"/>
</dbReference>
<keyword evidence="9" id="KW-1185">Reference proteome</keyword>
<dbReference type="InterPro" id="IPR016024">
    <property type="entry name" value="ARM-type_fold"/>
</dbReference>
<gene>
    <name evidence="8" type="primary">STU1</name>
    <name evidence="8" type="ORF">A0J61_08533</name>
</gene>
<name>A0A1C7N334_9FUNG</name>
<evidence type="ECO:0000313" key="9">
    <source>
        <dbReference type="Proteomes" id="UP000093000"/>
    </source>
</evidence>
<feature type="compositionally biased region" description="Polar residues" evidence="6">
    <location>
        <begin position="300"/>
        <end position="318"/>
    </location>
</feature>
<dbReference type="SMART" id="SM01349">
    <property type="entry name" value="TOG"/>
    <property type="match status" value="1"/>
</dbReference>
<dbReference type="OrthoDB" id="46159at2759"/>
<evidence type="ECO:0000256" key="6">
    <source>
        <dbReference type="SAM" id="MobiDB-lite"/>
    </source>
</evidence>
<feature type="domain" description="TOG" evidence="7">
    <location>
        <begin position="8"/>
        <end position="259"/>
    </location>
</feature>
<evidence type="ECO:0000313" key="8">
    <source>
        <dbReference type="EMBL" id="OBZ83418.1"/>
    </source>
</evidence>
<feature type="region of interest" description="Disordered" evidence="6">
    <location>
        <begin position="242"/>
        <end position="325"/>
    </location>
</feature>
<sequence>MSQGRAIEVTTPRDLEKEFASIAKLFVGKETEQNWEARDVSVRRLRSFLSQKDQVELFKDSIVLGIQHVLTGVIKTIHSLRTSVASEALSLIEDIAIAVGDSLNAYTLEIILSNLLKCSSVTKKLIATKTAEVTHSFLTNTNFHSKIIQLLCKTIHEKNVQLRQYAANYLKTVLETHGSKDVVYSAIAEKLDLSQSIQTFLKKGLTDSSPLVREASRQTYSAYYDHWPNQAEKFSKTLDVSTQRLLEKSSPKTSPKPTSIQRPRTPISRSNSMSSISSSSITTSTKATSVSIFKRPGLTRSPSYTSQTSLKSHTNSRSHIPAVSSEIKRNQKISRLSHISHVSAPPNSIQHKMATKTLAATHTASRRTQSEFHQQSVLASASLLHMLKSNDLQMQCKGICTLSERLKNTTYQPSPTSIMLPPDVPSKIEILPIFMDFLSREDLDIDLYQLLMSWESLAGIFVYIMSFNYYCPTLVIADQECKYRKQSGRRHQILSIYSKGLLRIKMFLKRNDPELPQRLLDITKSILEANSPNDIQLLDASVKRDLNLYPDYKESLICGMFAWMDQILCDYVGLPEDEDSEILMEGSQWLATSDKESLAGQWFQDRSHIHSYVQFVVKSLLNLSPHSGSYDILSCMASHLKMANQRVFESELKFLSPESIAVVEKALGVQPSSSFDRLLLDNEEGDAGGSTGMTQDISKIRLELASELAEPFMQQDDDEDEDDEAIFSFDTERTPPSLEISDELPPFQEGSSNMMKTPEPDEQIVSLRKKPVHTLDFDESEDEKEEITSKKRRLSNPIIDDQPIKHLINLIQQDKADRSTYQHLQQLIYSDSHKEAWSVHLNDQSTLCQQLINVLIESLEKDGQRPDFLQAETIAIIRSLLTHMPQNMSVDKPLASSMIRALVNSQTDNNSNVYAIAEEAIDLLFQRLLPDDALTILWDLPKQQGKYEQQDSHLLGAIFSHVSKIAPKASPTTLEQTLQNGAVDILVKGYNHSSISVRKSCVLASVSIHKVLGDAYIKDYLSVLRAEQLTLLQHYISKQNYTH</sequence>
<feature type="region of interest" description="Disordered" evidence="6">
    <location>
        <begin position="733"/>
        <end position="758"/>
    </location>
</feature>
<dbReference type="Gene3D" id="1.25.10.10">
    <property type="entry name" value="Leucine-rich Repeat Variant"/>
    <property type="match status" value="2"/>
</dbReference>
<evidence type="ECO:0000256" key="4">
    <source>
        <dbReference type="ARBA" id="ARBA00022701"/>
    </source>
</evidence>
<evidence type="ECO:0000256" key="1">
    <source>
        <dbReference type="ARBA" id="ARBA00004186"/>
    </source>
</evidence>
<dbReference type="GO" id="GO:0000226">
    <property type="term" value="P:microtubule cytoskeleton organization"/>
    <property type="evidence" value="ECO:0007669"/>
    <property type="project" value="TreeGrafter"/>
</dbReference>
<keyword evidence="5" id="KW-0498">Mitosis</keyword>
<keyword evidence="3" id="KW-0132">Cell division</keyword>
<comment type="caution">
    <text evidence="8">The sequence shown here is derived from an EMBL/GenBank/DDBJ whole genome shotgun (WGS) entry which is preliminary data.</text>
</comment>
<dbReference type="InParanoid" id="A0A1C7N334"/>
<proteinExistence type="inferred from homology"/>